<name>Q9RI75_STRCO</name>
<dbReference type="STRING" id="100226.gene:17757687"/>
<dbReference type="EMBL" id="AL645882">
    <property type="protein sequence ID" value="CAB52916.1"/>
    <property type="molecule type" value="Genomic_DNA"/>
</dbReference>
<feature type="region of interest" description="Disordered" evidence="1">
    <location>
        <begin position="70"/>
        <end position="103"/>
    </location>
</feature>
<proteinExistence type="predicted"/>
<dbReference type="EMBL" id="AL939104">
    <property type="protein sequence ID" value="CAB52916.1"/>
    <property type="molecule type" value="Genomic_DNA"/>
</dbReference>
<dbReference type="InParanoid" id="Q9RI75"/>
<evidence type="ECO:0000256" key="1">
    <source>
        <dbReference type="SAM" id="MobiDB-lite"/>
    </source>
</evidence>
<dbReference type="PIR" id="T37002">
    <property type="entry name" value="T37002"/>
</dbReference>
<accession>Q9RI75</accession>
<evidence type="ECO:0000313" key="3">
    <source>
        <dbReference type="Proteomes" id="UP000001973"/>
    </source>
</evidence>
<dbReference type="AlphaFoldDB" id="Q9RI75"/>
<dbReference type="HOGENOM" id="CLU_1757736_0_0_11"/>
<dbReference type="Proteomes" id="UP000001973">
    <property type="component" value="Chromosome"/>
</dbReference>
<reference evidence="2 3" key="2">
    <citation type="journal article" date="2002" name="Nature">
        <title>Complete genome sequence of the model actinomycete Streptomyces coelicolor A3(2).</title>
        <authorList>
            <person name="Bentley S.D."/>
            <person name="Chater K.F."/>
            <person name="Cerdeno-Tarraga A.M."/>
            <person name="Challis G.L."/>
            <person name="Thomson N.R."/>
            <person name="James K.D."/>
            <person name="Harris D.E."/>
            <person name="Quail M.A."/>
            <person name="Kieser H."/>
            <person name="Harper D."/>
            <person name="Bateman A."/>
            <person name="Brown S."/>
            <person name="Chandra G."/>
            <person name="Chen C.W."/>
            <person name="Collins M."/>
            <person name="Cronin A."/>
            <person name="Fraser A."/>
            <person name="Goble A."/>
            <person name="Hidalgo J."/>
            <person name="Hornsby T."/>
            <person name="Howarth S."/>
            <person name="Huang C.H."/>
            <person name="Kieser T."/>
            <person name="Larke L."/>
            <person name="Murphy L."/>
            <person name="Oliver K."/>
            <person name="O'Neil S."/>
            <person name="Rabbinowitsch E."/>
            <person name="Rajandream M.A."/>
            <person name="Rutherford K."/>
            <person name="Rutter S."/>
            <person name="Seeger K."/>
            <person name="Saunders D."/>
            <person name="Sharp S."/>
            <person name="Squares R."/>
            <person name="Squares S."/>
            <person name="Taylor K."/>
            <person name="Warren T."/>
            <person name="Wietzorrek A."/>
            <person name="Woodward J."/>
            <person name="Barrell B.G."/>
            <person name="Parkhill J."/>
            <person name="Hopwood D.A."/>
        </authorList>
    </citation>
    <scope>NUCLEOTIDE SEQUENCE [LARGE SCALE GENOMIC DNA]</scope>
    <source>
        <strain evidence="3">ATCC BAA-471 / A3(2) / M145</strain>
    </source>
</reference>
<organism evidence="2 3">
    <name type="scientific">Streptomyces coelicolor (strain ATCC BAA-471 / A3(2) / M145)</name>
    <dbReference type="NCBI Taxonomy" id="100226"/>
    <lineage>
        <taxon>Bacteria</taxon>
        <taxon>Bacillati</taxon>
        <taxon>Actinomycetota</taxon>
        <taxon>Actinomycetes</taxon>
        <taxon>Kitasatosporales</taxon>
        <taxon>Streptomycetaceae</taxon>
        <taxon>Streptomyces</taxon>
        <taxon>Streptomyces albidoflavus group</taxon>
    </lineage>
</organism>
<feature type="compositionally biased region" description="Low complexity" evidence="1">
    <location>
        <begin position="70"/>
        <end position="91"/>
    </location>
</feature>
<evidence type="ECO:0000313" key="2">
    <source>
        <dbReference type="EMBL" id="CAB52916.1"/>
    </source>
</evidence>
<dbReference type="PaxDb" id="100226-SCO0102"/>
<keyword evidence="3" id="KW-1185">Reference proteome</keyword>
<sequence>MSDNVAPLVPRSADVERRRYVSSLHSAPQRTGVSHVGSISHGCDVDPVGPDVKPAGKRSAVLRFVLAATPAPTGTSPTRTRVRTSSGRLRLAPGSARRARRDSHAPRLLVGVRERAADDGGEGVRALPEASGLRVCALSAIEQGWSGR</sequence>
<dbReference type="KEGG" id="sco:SCO0102"/>
<dbReference type="OrthoDB" id="9919228at2"/>
<gene>
    <name evidence="2" type="ordered locus">SCO0102</name>
    <name evidence="2" type="ORF">SCJ11.31</name>
</gene>
<protein>
    <submittedName>
        <fullName evidence="2">Uncharacterized protein</fullName>
    </submittedName>
</protein>
<reference evidence="2 3" key="1">
    <citation type="journal article" date="1996" name="Mol. Microbiol.">
        <title>A set of ordered cosmids and a detailed genetic and physical map for the 8 Mb Streptomyces coelicolor A3(2) chromosome.</title>
        <authorList>
            <person name="Redenbach M."/>
            <person name="Kieser H.M."/>
            <person name="Denapaite D."/>
            <person name="Eichner A."/>
            <person name="Cullum J."/>
            <person name="Kinashi H."/>
            <person name="Hopwood D.A."/>
        </authorList>
    </citation>
    <scope>NUCLEOTIDE SEQUENCE [LARGE SCALE GENOMIC DNA]</scope>
    <source>
        <strain evidence="3">ATCC BAA-471 / A3(2) / M145</strain>
    </source>
</reference>